<accession>A0ABV8L624</accession>
<reference evidence="2" key="1">
    <citation type="journal article" date="2019" name="Int. J. Syst. Evol. Microbiol.">
        <title>The Global Catalogue of Microorganisms (GCM) 10K type strain sequencing project: providing services to taxonomists for standard genome sequencing and annotation.</title>
        <authorList>
            <consortium name="The Broad Institute Genomics Platform"/>
            <consortium name="The Broad Institute Genome Sequencing Center for Infectious Disease"/>
            <person name="Wu L."/>
            <person name="Ma J."/>
        </authorList>
    </citation>
    <scope>NUCLEOTIDE SEQUENCE [LARGE SCALE GENOMIC DNA]</scope>
    <source>
        <strain evidence="2">CGMCC 4.7204</strain>
    </source>
</reference>
<comment type="caution">
    <text evidence="1">The sequence shown here is derived from an EMBL/GenBank/DDBJ whole genome shotgun (WGS) entry which is preliminary data.</text>
</comment>
<dbReference type="RefSeq" id="WP_378551309.1">
    <property type="nucleotide sequence ID" value="NZ_JBHSBA010000007.1"/>
</dbReference>
<gene>
    <name evidence="1" type="ORF">ACFOW8_15425</name>
</gene>
<dbReference type="EMBL" id="JBHSBA010000007">
    <property type="protein sequence ID" value="MFC4126326.1"/>
    <property type="molecule type" value="Genomic_DNA"/>
</dbReference>
<name>A0ABV8L624_9NOCA</name>
<dbReference type="GO" id="GO:0016829">
    <property type="term" value="F:lyase activity"/>
    <property type="evidence" value="ECO:0007669"/>
    <property type="project" value="UniProtKB-KW"/>
</dbReference>
<sequence>MNTSQGRRAGAVRHPSIEILGVADCPNVAAAARRVARCLDRLGLAIAVEHRIGDFPSPTVLVDGVDVTSAPVSAVAACRLDLPTEQMIATAIERAAGIDVSARHP</sequence>
<organism evidence="1 2">
    <name type="scientific">Nocardia rhizosphaerae</name>
    <dbReference type="NCBI Taxonomy" id="1691571"/>
    <lineage>
        <taxon>Bacteria</taxon>
        <taxon>Bacillati</taxon>
        <taxon>Actinomycetota</taxon>
        <taxon>Actinomycetes</taxon>
        <taxon>Mycobacteriales</taxon>
        <taxon>Nocardiaceae</taxon>
        <taxon>Nocardia</taxon>
    </lineage>
</organism>
<evidence type="ECO:0000313" key="2">
    <source>
        <dbReference type="Proteomes" id="UP001595767"/>
    </source>
</evidence>
<keyword evidence="2" id="KW-1185">Reference proteome</keyword>
<dbReference type="Proteomes" id="UP001595767">
    <property type="component" value="Unassembled WGS sequence"/>
</dbReference>
<evidence type="ECO:0000313" key="1">
    <source>
        <dbReference type="EMBL" id="MFC4126326.1"/>
    </source>
</evidence>
<protein>
    <submittedName>
        <fullName evidence="1">Alkylmercury lyase</fullName>
    </submittedName>
</protein>
<proteinExistence type="predicted"/>
<keyword evidence="1" id="KW-0456">Lyase</keyword>